<reference evidence="7 8" key="1">
    <citation type="journal article" date="2010" name="J. Bacteriol.">
        <title>Complete genome sequence of the aerobic facultative methanotroph Methylocella silvestris BL2.</title>
        <authorList>
            <person name="Chen Y."/>
            <person name="Crombie A."/>
            <person name="Rahman M.T."/>
            <person name="Dedysh S.N."/>
            <person name="Liesack W."/>
            <person name="Stott M.B."/>
            <person name="Alam M."/>
            <person name="Theisen A.R."/>
            <person name="Murrell J.C."/>
            <person name="Dunfield P.F."/>
        </authorList>
    </citation>
    <scope>NUCLEOTIDE SEQUENCE [LARGE SCALE GENOMIC DNA]</scope>
    <source>
        <strain evidence="8">DSM 15510 / CIP 108128 / LMG 27833 / NCIMB 13906 / BL2</strain>
    </source>
</reference>
<proteinExistence type="inferred from homology"/>
<keyword evidence="2" id="KW-0677">Repeat</keyword>
<dbReference type="SMART" id="SM01091">
    <property type="entry name" value="CorC_HlyC"/>
    <property type="match status" value="1"/>
</dbReference>
<dbReference type="SMART" id="SM00116">
    <property type="entry name" value="CBS"/>
    <property type="match status" value="2"/>
</dbReference>
<name>B8ETG8_METSB</name>
<dbReference type="InterPro" id="IPR036318">
    <property type="entry name" value="FAD-bd_PCMH-like_sf"/>
</dbReference>
<dbReference type="Pfam" id="PF03471">
    <property type="entry name" value="CorC_HlyC"/>
    <property type="match status" value="1"/>
</dbReference>
<keyword evidence="8" id="KW-1185">Reference proteome</keyword>
<dbReference type="EMBL" id="CP001280">
    <property type="protein sequence ID" value="ACK51810.1"/>
    <property type="molecule type" value="Genomic_DNA"/>
</dbReference>
<dbReference type="Pfam" id="PF00571">
    <property type="entry name" value="CBS"/>
    <property type="match status" value="2"/>
</dbReference>
<dbReference type="PROSITE" id="PS51371">
    <property type="entry name" value="CBS"/>
    <property type="match status" value="2"/>
</dbReference>
<dbReference type="GO" id="GO:0005886">
    <property type="term" value="C:plasma membrane"/>
    <property type="evidence" value="ECO:0007669"/>
    <property type="project" value="TreeGrafter"/>
</dbReference>
<feature type="compositionally biased region" description="Basic and acidic residues" evidence="5">
    <location>
        <begin position="1"/>
        <end position="10"/>
    </location>
</feature>
<dbReference type="PANTHER" id="PTHR22777">
    <property type="entry name" value="HEMOLYSIN-RELATED"/>
    <property type="match status" value="1"/>
</dbReference>
<dbReference type="InterPro" id="IPR005170">
    <property type="entry name" value="Transptr-assoc_dom"/>
</dbReference>
<comment type="similarity">
    <text evidence="1">Belongs to the UPF0053 family. Hemolysin C subfamily.</text>
</comment>
<dbReference type="STRING" id="395965.Msil_2894"/>
<feature type="domain" description="CBS" evidence="6">
    <location>
        <begin position="81"/>
        <end position="140"/>
    </location>
</feature>
<evidence type="ECO:0000256" key="1">
    <source>
        <dbReference type="ARBA" id="ARBA00006446"/>
    </source>
</evidence>
<organism evidence="7 8">
    <name type="scientific">Methylocella silvestris (strain DSM 15510 / CIP 108128 / LMG 27833 / NCIMB 13906 / BL2)</name>
    <dbReference type="NCBI Taxonomy" id="395965"/>
    <lineage>
        <taxon>Bacteria</taxon>
        <taxon>Pseudomonadati</taxon>
        <taxon>Pseudomonadota</taxon>
        <taxon>Alphaproteobacteria</taxon>
        <taxon>Hyphomicrobiales</taxon>
        <taxon>Beijerinckiaceae</taxon>
        <taxon>Methylocella</taxon>
    </lineage>
</organism>
<feature type="region of interest" description="Disordered" evidence="5">
    <location>
        <begin position="338"/>
        <end position="357"/>
    </location>
</feature>
<dbReference type="InterPro" id="IPR000644">
    <property type="entry name" value="CBS_dom"/>
</dbReference>
<keyword evidence="3 4" id="KW-0129">CBS domain</keyword>
<feature type="region of interest" description="Disordered" evidence="5">
    <location>
        <begin position="1"/>
        <end position="26"/>
    </location>
</feature>
<evidence type="ECO:0000256" key="4">
    <source>
        <dbReference type="PROSITE-ProRule" id="PRU00703"/>
    </source>
</evidence>
<protein>
    <submittedName>
        <fullName evidence="7">CBS domain containing protein</fullName>
    </submittedName>
</protein>
<dbReference type="InterPro" id="IPR016169">
    <property type="entry name" value="FAD-bd_PCMH_sub2"/>
</dbReference>
<evidence type="ECO:0000256" key="3">
    <source>
        <dbReference type="ARBA" id="ARBA00023122"/>
    </source>
</evidence>
<dbReference type="Gene3D" id="3.10.580.10">
    <property type="entry name" value="CBS-domain"/>
    <property type="match status" value="2"/>
</dbReference>
<dbReference type="SUPFAM" id="SSF54631">
    <property type="entry name" value="CBS-domain pair"/>
    <property type="match status" value="1"/>
</dbReference>
<feature type="region of interest" description="Disordered" evidence="5">
    <location>
        <begin position="143"/>
        <end position="168"/>
    </location>
</feature>
<evidence type="ECO:0000256" key="5">
    <source>
        <dbReference type="SAM" id="MobiDB-lite"/>
    </source>
</evidence>
<gene>
    <name evidence="7" type="ordered locus">Msil_2894</name>
</gene>
<evidence type="ECO:0000256" key="2">
    <source>
        <dbReference type="ARBA" id="ARBA00022737"/>
    </source>
</evidence>
<evidence type="ECO:0000313" key="7">
    <source>
        <dbReference type="EMBL" id="ACK51810.1"/>
    </source>
</evidence>
<sequence length="357" mass="38212">MTIMTERDSPAADAGTDRPQPSKPNLFDRLRSIFGVGGPSIRDDIQDALADSSTAVDVSPQERAMLKNVLGLHEVQVEDVMVPRADIVAVPLDMSLADVLSTFRTAGHSRLPVHGDTLDDPRGMIHIRDLVAYFAAGLPEPAHRGEQDFGEAAPETPSGAAQPRELAPRSEPAAAKLWAFPDLDIPLSQANLLRPVLFVPPSMPALDLLVRMQATRTHMALVIDEYGGTDGLASIEDIVEMIVGDIEDEHDFDESPKIEEAPDGSFIVDARAGLEDVSEAIKADLTAISDAEEVETVGGLISTLAGHVPVRGEIITEGDIEFEILDADPRRVKRVRIRAGGPTSSKTGAMDGAEGRS</sequence>
<dbReference type="Proteomes" id="UP000002257">
    <property type="component" value="Chromosome"/>
</dbReference>
<dbReference type="InterPro" id="IPR046342">
    <property type="entry name" value="CBS_dom_sf"/>
</dbReference>
<dbReference type="Gene3D" id="3.30.465.10">
    <property type="match status" value="1"/>
</dbReference>
<dbReference type="RefSeq" id="WP_012591879.1">
    <property type="nucleotide sequence ID" value="NC_011666.1"/>
</dbReference>
<accession>B8ETG8</accession>
<dbReference type="PANTHER" id="PTHR22777:SF27">
    <property type="entry name" value="MAGNESIUM AND COBALT EFFLUX PROTEIN CORC"/>
    <property type="match status" value="1"/>
</dbReference>
<evidence type="ECO:0000313" key="8">
    <source>
        <dbReference type="Proteomes" id="UP000002257"/>
    </source>
</evidence>
<dbReference type="eggNOG" id="COG1253">
    <property type="taxonomic scope" value="Bacteria"/>
</dbReference>
<dbReference type="SUPFAM" id="SSF56176">
    <property type="entry name" value="FAD-binding/transporter-associated domain-like"/>
    <property type="match status" value="1"/>
</dbReference>
<dbReference type="InterPro" id="IPR044751">
    <property type="entry name" value="Ion_transp-like_CBS"/>
</dbReference>
<dbReference type="GO" id="GO:0050660">
    <property type="term" value="F:flavin adenine dinucleotide binding"/>
    <property type="evidence" value="ECO:0007669"/>
    <property type="project" value="InterPro"/>
</dbReference>
<dbReference type="KEGG" id="msl:Msil_2894"/>
<dbReference type="AlphaFoldDB" id="B8ETG8"/>
<evidence type="ECO:0000259" key="6">
    <source>
        <dbReference type="PROSITE" id="PS51371"/>
    </source>
</evidence>
<dbReference type="HOGENOM" id="CLU_015237_3_1_5"/>
<dbReference type="CDD" id="cd04590">
    <property type="entry name" value="CBS_pair_CorC_HlyC_assoc"/>
    <property type="match status" value="1"/>
</dbReference>
<feature type="domain" description="CBS" evidence="6">
    <location>
        <begin position="192"/>
        <end position="252"/>
    </location>
</feature>